<dbReference type="EMBL" id="CALNXK010000070">
    <property type="protein sequence ID" value="CAH3142924.1"/>
    <property type="molecule type" value="Genomic_DNA"/>
</dbReference>
<organism evidence="1 2">
    <name type="scientific">Porites lobata</name>
    <dbReference type="NCBI Taxonomy" id="104759"/>
    <lineage>
        <taxon>Eukaryota</taxon>
        <taxon>Metazoa</taxon>
        <taxon>Cnidaria</taxon>
        <taxon>Anthozoa</taxon>
        <taxon>Hexacorallia</taxon>
        <taxon>Scleractinia</taxon>
        <taxon>Fungiina</taxon>
        <taxon>Poritidae</taxon>
        <taxon>Porites</taxon>
    </lineage>
</organism>
<comment type="caution">
    <text evidence="1">The sequence shown here is derived from an EMBL/GenBank/DDBJ whole genome shotgun (WGS) entry which is preliminary data.</text>
</comment>
<protein>
    <submittedName>
        <fullName evidence="1">Uncharacterized protein</fullName>
    </submittedName>
</protein>
<sequence>MEILGIPEDVCESEEAVLKIAQVLNVDVKAEDIHVCHRVKRKNLNPIIARIVSHRVKRALYKKRVRLKNVQLSELFPSASVPARVASERIFINENPTAFRRRLVKKVTDKKND</sequence>
<reference evidence="1 2" key="1">
    <citation type="submission" date="2022-05" db="EMBL/GenBank/DDBJ databases">
        <authorList>
            <consortium name="Genoscope - CEA"/>
            <person name="William W."/>
        </authorList>
    </citation>
    <scope>NUCLEOTIDE SEQUENCE [LARGE SCALE GENOMIC DNA]</scope>
</reference>
<accession>A0ABN8PFT7</accession>
<proteinExistence type="predicted"/>
<dbReference type="Proteomes" id="UP001159405">
    <property type="component" value="Unassembled WGS sequence"/>
</dbReference>
<gene>
    <name evidence="1" type="ORF">PLOB_00043135</name>
</gene>
<keyword evidence="2" id="KW-1185">Reference proteome</keyword>
<evidence type="ECO:0000313" key="2">
    <source>
        <dbReference type="Proteomes" id="UP001159405"/>
    </source>
</evidence>
<name>A0ABN8PFT7_9CNID</name>
<evidence type="ECO:0000313" key="1">
    <source>
        <dbReference type="EMBL" id="CAH3142924.1"/>
    </source>
</evidence>